<dbReference type="Pfam" id="PF12802">
    <property type="entry name" value="MarR_2"/>
    <property type="match status" value="1"/>
</dbReference>
<protein>
    <submittedName>
        <fullName evidence="5">MarR family transcriptional regulator</fullName>
    </submittedName>
</protein>
<feature type="domain" description="HTH marR-type" evidence="4">
    <location>
        <begin position="12"/>
        <end position="148"/>
    </location>
</feature>
<sequence length="157" mass="17277">MWRHSVSTAETNGELTHFAELAAQLRTHLVLRHARDAAREGLSATELQALELAGQAADSLTPGRIGQLTGLSTGAVTGVLDRLEKSGLVLRERDRTDRRKVLVTITEAGRERLDAISARDARRLARVLAEFTSAERKVLGRYQFAMLEALRENAHPA</sequence>
<evidence type="ECO:0000256" key="1">
    <source>
        <dbReference type="ARBA" id="ARBA00023015"/>
    </source>
</evidence>
<evidence type="ECO:0000313" key="6">
    <source>
        <dbReference type="Proteomes" id="UP000526734"/>
    </source>
</evidence>
<evidence type="ECO:0000259" key="4">
    <source>
        <dbReference type="PROSITE" id="PS50995"/>
    </source>
</evidence>
<dbReference type="Gene3D" id="1.10.10.10">
    <property type="entry name" value="Winged helix-like DNA-binding domain superfamily/Winged helix DNA-binding domain"/>
    <property type="match status" value="1"/>
</dbReference>
<dbReference type="PANTHER" id="PTHR33164:SF106">
    <property type="entry name" value="TRANSCRIPTIONAL REGULATORY PROTEIN"/>
    <property type="match status" value="1"/>
</dbReference>
<dbReference type="PANTHER" id="PTHR33164">
    <property type="entry name" value="TRANSCRIPTIONAL REGULATOR, MARR FAMILY"/>
    <property type="match status" value="1"/>
</dbReference>
<dbReference type="GO" id="GO:0003700">
    <property type="term" value="F:DNA-binding transcription factor activity"/>
    <property type="evidence" value="ECO:0007669"/>
    <property type="project" value="InterPro"/>
</dbReference>
<keyword evidence="2" id="KW-0238">DNA-binding</keyword>
<dbReference type="Proteomes" id="UP000526734">
    <property type="component" value="Unassembled WGS sequence"/>
</dbReference>
<organism evidence="5 6">
    <name type="scientific">Amycolatopsis dendrobii</name>
    <dbReference type="NCBI Taxonomy" id="2760662"/>
    <lineage>
        <taxon>Bacteria</taxon>
        <taxon>Bacillati</taxon>
        <taxon>Actinomycetota</taxon>
        <taxon>Actinomycetes</taxon>
        <taxon>Pseudonocardiales</taxon>
        <taxon>Pseudonocardiaceae</taxon>
        <taxon>Amycolatopsis</taxon>
    </lineage>
</organism>
<keyword evidence="1" id="KW-0805">Transcription regulation</keyword>
<evidence type="ECO:0000256" key="2">
    <source>
        <dbReference type="ARBA" id="ARBA00023125"/>
    </source>
</evidence>
<dbReference type="InterPro" id="IPR023187">
    <property type="entry name" value="Tscrpt_reg_MarR-type_CS"/>
</dbReference>
<dbReference type="PRINTS" id="PR00598">
    <property type="entry name" value="HTHMARR"/>
</dbReference>
<dbReference type="SMART" id="SM00347">
    <property type="entry name" value="HTH_MARR"/>
    <property type="match status" value="1"/>
</dbReference>
<dbReference type="InterPro" id="IPR000835">
    <property type="entry name" value="HTH_MarR-typ"/>
</dbReference>
<comment type="caution">
    <text evidence="5">The sequence shown here is derived from an EMBL/GenBank/DDBJ whole genome shotgun (WGS) entry which is preliminary data.</text>
</comment>
<dbReference type="EMBL" id="JACGZW010000026">
    <property type="protein sequence ID" value="MBB1160082.1"/>
    <property type="molecule type" value="Genomic_DNA"/>
</dbReference>
<accession>A0A7W3W852</accession>
<dbReference type="PROSITE" id="PS50995">
    <property type="entry name" value="HTH_MARR_2"/>
    <property type="match status" value="1"/>
</dbReference>
<dbReference type="InterPro" id="IPR036388">
    <property type="entry name" value="WH-like_DNA-bd_sf"/>
</dbReference>
<name>A0A7W3W852_9PSEU</name>
<dbReference type="GO" id="GO:0006950">
    <property type="term" value="P:response to stress"/>
    <property type="evidence" value="ECO:0007669"/>
    <property type="project" value="TreeGrafter"/>
</dbReference>
<dbReference type="InterPro" id="IPR036390">
    <property type="entry name" value="WH_DNA-bd_sf"/>
</dbReference>
<keyword evidence="6" id="KW-1185">Reference proteome</keyword>
<proteinExistence type="predicted"/>
<dbReference type="SUPFAM" id="SSF46785">
    <property type="entry name" value="Winged helix' DNA-binding domain"/>
    <property type="match status" value="1"/>
</dbReference>
<dbReference type="PROSITE" id="PS01117">
    <property type="entry name" value="HTH_MARR_1"/>
    <property type="match status" value="1"/>
</dbReference>
<evidence type="ECO:0000313" key="5">
    <source>
        <dbReference type="EMBL" id="MBB1160082.1"/>
    </source>
</evidence>
<evidence type="ECO:0000256" key="3">
    <source>
        <dbReference type="ARBA" id="ARBA00023163"/>
    </source>
</evidence>
<gene>
    <name evidence="5" type="ORF">H4281_43645</name>
</gene>
<dbReference type="AlphaFoldDB" id="A0A7W3W852"/>
<reference evidence="5 6" key="1">
    <citation type="submission" date="2020-08" db="EMBL/GenBank/DDBJ databases">
        <title>Amycolatopsis sp. nov. DR6-1 isolated from Dendrobium heterocarpum.</title>
        <authorList>
            <person name="Tedsree N."/>
            <person name="Kuncharoen N."/>
            <person name="Likhitwitayawuid K."/>
            <person name="Tanasupawat S."/>
        </authorList>
    </citation>
    <scope>NUCLEOTIDE SEQUENCE [LARGE SCALE GENOMIC DNA]</scope>
    <source>
        <strain evidence="5 6">DR6-1</strain>
    </source>
</reference>
<dbReference type="InterPro" id="IPR039422">
    <property type="entry name" value="MarR/SlyA-like"/>
</dbReference>
<keyword evidence="3" id="KW-0804">Transcription</keyword>
<dbReference type="GO" id="GO:0003677">
    <property type="term" value="F:DNA binding"/>
    <property type="evidence" value="ECO:0007669"/>
    <property type="project" value="UniProtKB-KW"/>
</dbReference>